<feature type="region of interest" description="Disordered" evidence="1">
    <location>
        <begin position="77"/>
        <end position="187"/>
    </location>
</feature>
<organism evidence="4 5">
    <name type="scientific">Streptomyces violascens</name>
    <dbReference type="NCBI Taxonomy" id="67381"/>
    <lineage>
        <taxon>Bacteria</taxon>
        <taxon>Bacillati</taxon>
        <taxon>Actinomycetota</taxon>
        <taxon>Actinomycetes</taxon>
        <taxon>Kitasatosporales</taxon>
        <taxon>Streptomycetaceae</taxon>
        <taxon>Streptomyces</taxon>
    </lineage>
</organism>
<evidence type="ECO:0000313" key="4">
    <source>
        <dbReference type="EMBL" id="GHI38509.1"/>
    </source>
</evidence>
<accession>A0ABQ3QML3</accession>
<keyword evidence="2" id="KW-1133">Transmembrane helix</keyword>
<feature type="signal peptide" evidence="3">
    <location>
        <begin position="1"/>
        <end position="29"/>
    </location>
</feature>
<keyword evidence="2" id="KW-0472">Membrane</keyword>
<feature type="compositionally biased region" description="Low complexity" evidence="1">
    <location>
        <begin position="156"/>
        <end position="176"/>
    </location>
</feature>
<evidence type="ECO:0000256" key="1">
    <source>
        <dbReference type="SAM" id="MobiDB-lite"/>
    </source>
</evidence>
<gene>
    <name evidence="4" type="ORF">Sviol_29170</name>
</gene>
<feature type="compositionally biased region" description="Low complexity" evidence="1">
    <location>
        <begin position="92"/>
        <end position="132"/>
    </location>
</feature>
<dbReference type="PRINTS" id="PR01217">
    <property type="entry name" value="PRICHEXTENSN"/>
</dbReference>
<keyword evidence="5" id="KW-1185">Reference proteome</keyword>
<reference evidence="4" key="1">
    <citation type="submission" date="2024-05" db="EMBL/GenBank/DDBJ databases">
        <title>Whole genome shotgun sequence of Streptomyces violascens NBRC 12920.</title>
        <authorList>
            <person name="Komaki H."/>
            <person name="Tamura T."/>
        </authorList>
    </citation>
    <scope>NUCLEOTIDE SEQUENCE</scope>
    <source>
        <strain evidence="4">NBRC 12920</strain>
    </source>
</reference>
<evidence type="ECO:0000256" key="3">
    <source>
        <dbReference type="SAM" id="SignalP"/>
    </source>
</evidence>
<keyword evidence="3" id="KW-0732">Signal</keyword>
<dbReference type="EMBL" id="BNDY01000006">
    <property type="protein sequence ID" value="GHI38509.1"/>
    <property type="molecule type" value="Genomic_DNA"/>
</dbReference>
<dbReference type="RefSeq" id="WP_189961698.1">
    <property type="nucleotide sequence ID" value="NZ_BMUA01000003.1"/>
</dbReference>
<protein>
    <submittedName>
        <fullName evidence="4">Uncharacterized protein</fullName>
    </submittedName>
</protein>
<feature type="transmembrane region" description="Helical" evidence="2">
    <location>
        <begin position="193"/>
        <end position="212"/>
    </location>
</feature>
<evidence type="ECO:0000256" key="2">
    <source>
        <dbReference type="SAM" id="Phobius"/>
    </source>
</evidence>
<feature type="chain" id="PRO_5045237601" evidence="3">
    <location>
        <begin position="30"/>
        <end position="222"/>
    </location>
</feature>
<proteinExistence type="predicted"/>
<comment type="caution">
    <text evidence="4">The sequence shown here is derived from an EMBL/GenBank/DDBJ whole genome shotgun (WGS) entry which is preliminary data.</text>
</comment>
<feature type="region of interest" description="Disordered" evidence="1">
    <location>
        <begin position="35"/>
        <end position="65"/>
    </location>
</feature>
<evidence type="ECO:0000313" key="5">
    <source>
        <dbReference type="Proteomes" id="UP001050808"/>
    </source>
</evidence>
<dbReference type="Proteomes" id="UP001050808">
    <property type="component" value="Unassembled WGS sequence"/>
</dbReference>
<name>A0ABQ3QML3_9ACTN</name>
<keyword evidence="2" id="KW-0812">Transmembrane</keyword>
<sequence>MYKFTGPAARAALVAGLVSVLGTGYAAYAADHPVPASPHSTCAPHSDAGEGKGNDSANGPEAAPRPHLAHLAIAEKWGEQPPGNGGTEEHGSGPQTPWSPGSTSTPPKHTTTPTPTVQPTWGEETPSASTPPASTPPTTPSTSPSAPWTPAPTPTYPTSTPPEQTTPGTPWTSASPSAPPHLAHTGAGSKASLLGALSAGAIVTGAAAVALTRRASRSKCEK</sequence>